<evidence type="ECO:0000259" key="1">
    <source>
        <dbReference type="Pfam" id="PF16363"/>
    </source>
</evidence>
<dbReference type="PANTHER" id="PTHR43000">
    <property type="entry name" value="DTDP-D-GLUCOSE 4,6-DEHYDRATASE-RELATED"/>
    <property type="match status" value="1"/>
</dbReference>
<dbReference type="OrthoDB" id="5295702at2"/>
<dbReference type="InterPro" id="IPR016040">
    <property type="entry name" value="NAD(P)-bd_dom"/>
</dbReference>
<sequence length="323" mass="33955">MRDFDGQPVLVTGASGFVGSHLLPALAAAFPAAELHGTCRDGSLPSQAQVVGHALDLSDTAATLALVQQLQPAAIVNLAAFASVSGSFAQPERCWQINLHGTLHLLTAAAALERPPVFLQIGSGDMYGASFKRHAEVDEQVPLHPLNPYSASKAAADLAAAQFAATSKVRVIRARPFNHSGAGQGKGYVLTDFASQIAAIERGEQPPVLRVGDLSAQRDFLAVQDVVAAYVALLAHSENIPSGTALNIASGRPLRVQELLDALVDQAACPIQVEQDPARLRPSDIARAVGDAGELRRLTGWQPRIEPSALVAQVLADWRQSGS</sequence>
<reference evidence="2 3" key="1">
    <citation type="submission" date="2016-04" db="EMBL/GenBank/DDBJ databases">
        <title>Draft Genome Sequences of Staphylococcus capitis Strain H36, S. capitis Strain H65, S. cohnii Strain H62, S. hominis Strain H69, Mycobacterium iranicum Strain H39, Plantibacter sp. Strain H53, Pseudomonas oryzihabitans Strain H72, and Microbacterium sp. Strain H83, isolated from residential settings.</title>
        <authorList>
            <person name="Lymperopoulou D."/>
            <person name="Adams R.I."/>
            <person name="Lindow S."/>
            <person name="Coil D.A."/>
            <person name="Jospin G."/>
            <person name="Eisen J.A."/>
        </authorList>
    </citation>
    <scope>NUCLEOTIDE SEQUENCE [LARGE SCALE GENOMIC DNA]</scope>
    <source>
        <strain evidence="2 3">H72</strain>
    </source>
</reference>
<dbReference type="SUPFAM" id="SSF51735">
    <property type="entry name" value="NAD(P)-binding Rossmann-fold domains"/>
    <property type="match status" value="1"/>
</dbReference>
<comment type="caution">
    <text evidence="2">The sequence shown here is derived from an EMBL/GenBank/DDBJ whole genome shotgun (WGS) entry which is preliminary data.</text>
</comment>
<dbReference type="Gene3D" id="3.40.50.720">
    <property type="entry name" value="NAD(P)-binding Rossmann-like Domain"/>
    <property type="match status" value="1"/>
</dbReference>
<name>A0A178L6Q2_9PSED</name>
<feature type="domain" description="NAD(P)-binding" evidence="1">
    <location>
        <begin position="10"/>
        <end position="312"/>
    </location>
</feature>
<proteinExistence type="predicted"/>
<dbReference type="Proteomes" id="UP000078356">
    <property type="component" value="Unassembled WGS sequence"/>
</dbReference>
<dbReference type="EMBL" id="LWCR01000056">
    <property type="protein sequence ID" value="OAN24875.1"/>
    <property type="molecule type" value="Genomic_DNA"/>
</dbReference>
<dbReference type="RefSeq" id="WP_064309133.1">
    <property type="nucleotide sequence ID" value="NZ_LWCR01000056.1"/>
</dbReference>
<gene>
    <name evidence="2" type="ORF">A4V15_07415</name>
</gene>
<dbReference type="AlphaFoldDB" id="A0A178L6Q2"/>
<evidence type="ECO:0000313" key="3">
    <source>
        <dbReference type="Proteomes" id="UP000078356"/>
    </source>
</evidence>
<protein>
    <recommendedName>
        <fullName evidence="1">NAD(P)-binding domain-containing protein</fullName>
    </recommendedName>
</protein>
<dbReference type="Pfam" id="PF16363">
    <property type="entry name" value="GDP_Man_Dehyd"/>
    <property type="match status" value="1"/>
</dbReference>
<organism evidence="2 3">
    <name type="scientific">Pseudomonas oryzihabitans</name>
    <dbReference type="NCBI Taxonomy" id="47885"/>
    <lineage>
        <taxon>Bacteria</taxon>
        <taxon>Pseudomonadati</taxon>
        <taxon>Pseudomonadota</taxon>
        <taxon>Gammaproteobacteria</taxon>
        <taxon>Pseudomonadales</taxon>
        <taxon>Pseudomonadaceae</taxon>
        <taxon>Pseudomonas</taxon>
    </lineage>
</organism>
<accession>A0A178L6Q2</accession>
<dbReference type="Gene3D" id="3.90.25.10">
    <property type="entry name" value="UDP-galactose 4-epimerase, domain 1"/>
    <property type="match status" value="1"/>
</dbReference>
<evidence type="ECO:0000313" key="2">
    <source>
        <dbReference type="EMBL" id="OAN24875.1"/>
    </source>
</evidence>
<dbReference type="InterPro" id="IPR036291">
    <property type="entry name" value="NAD(P)-bd_dom_sf"/>
</dbReference>